<dbReference type="Proteomes" id="UP000694892">
    <property type="component" value="Chromosome 5L"/>
</dbReference>
<sequence length="73" mass="8168">MDHMKKSAHASMSWKAGLPWESSWPVPALLPGTYQSNISCLFSANYWYFLSRAPSHDIALLANCVATVAIWLK</sequence>
<accession>A0A974HKE1</accession>
<reference evidence="2" key="1">
    <citation type="journal article" date="2016" name="Nature">
        <title>Genome evolution in the allotetraploid frog Xenopus laevis.</title>
        <authorList>
            <person name="Session A.M."/>
            <person name="Uno Y."/>
            <person name="Kwon T."/>
            <person name="Chapman J.A."/>
            <person name="Toyoda A."/>
            <person name="Takahashi S."/>
            <person name="Fukui A."/>
            <person name="Hikosaka A."/>
            <person name="Suzuki A."/>
            <person name="Kondo M."/>
            <person name="van Heeringen S.J."/>
            <person name="Quigley I."/>
            <person name="Heinz S."/>
            <person name="Ogino H."/>
            <person name="Ochi H."/>
            <person name="Hellsten U."/>
            <person name="Lyons J.B."/>
            <person name="Simakov O."/>
            <person name="Putnam N."/>
            <person name="Stites J."/>
            <person name="Kuroki Y."/>
            <person name="Tanaka T."/>
            <person name="Michiue T."/>
            <person name="Watanabe M."/>
            <person name="Bogdanovic O."/>
            <person name="Lister R."/>
            <person name="Georgiou G."/>
            <person name="Paranjpe S.S."/>
            <person name="van Kruijsbergen I."/>
            <person name="Shu S."/>
            <person name="Carlson J."/>
            <person name="Kinoshita T."/>
            <person name="Ohta Y."/>
            <person name="Mawaribuchi S."/>
            <person name="Jenkins J."/>
            <person name="Grimwood J."/>
            <person name="Schmutz J."/>
            <person name="Mitros T."/>
            <person name="Mozaffari S.V."/>
            <person name="Suzuki Y."/>
            <person name="Haramoto Y."/>
            <person name="Yamamoto T.S."/>
            <person name="Takagi C."/>
            <person name="Heald R."/>
            <person name="Miller K."/>
            <person name="Haudenschild C."/>
            <person name="Kitzman J."/>
            <person name="Nakayama T."/>
            <person name="Izutsu Y."/>
            <person name="Robert J."/>
            <person name="Fortriede J."/>
            <person name="Burns K."/>
            <person name="Lotay V."/>
            <person name="Karimi K."/>
            <person name="Yasuoka Y."/>
            <person name="Dichmann D.S."/>
            <person name="Flajnik M.F."/>
            <person name="Houston D.W."/>
            <person name="Shendure J."/>
            <person name="DuPasquier L."/>
            <person name="Vize P.D."/>
            <person name="Zorn A.M."/>
            <person name="Ito M."/>
            <person name="Marcotte E.M."/>
            <person name="Wallingford J.B."/>
            <person name="Ito Y."/>
            <person name="Asashima M."/>
            <person name="Ueno N."/>
            <person name="Matsuda Y."/>
            <person name="Veenstra G.J."/>
            <person name="Fujiyama A."/>
            <person name="Harland R.M."/>
            <person name="Taira M."/>
            <person name="Rokhsar D.S."/>
        </authorList>
    </citation>
    <scope>NUCLEOTIDE SEQUENCE [LARGE SCALE GENOMIC DNA]</scope>
    <source>
        <strain evidence="2">J</strain>
    </source>
</reference>
<dbReference type="EMBL" id="CM004474">
    <property type="protein sequence ID" value="OCT81304.1"/>
    <property type="molecule type" value="Genomic_DNA"/>
</dbReference>
<name>A0A974HKE1_XENLA</name>
<evidence type="ECO:0000313" key="1">
    <source>
        <dbReference type="EMBL" id="OCT81304.1"/>
    </source>
</evidence>
<organism evidence="1 2">
    <name type="scientific">Xenopus laevis</name>
    <name type="common">African clawed frog</name>
    <dbReference type="NCBI Taxonomy" id="8355"/>
    <lineage>
        <taxon>Eukaryota</taxon>
        <taxon>Metazoa</taxon>
        <taxon>Chordata</taxon>
        <taxon>Craniata</taxon>
        <taxon>Vertebrata</taxon>
        <taxon>Euteleostomi</taxon>
        <taxon>Amphibia</taxon>
        <taxon>Batrachia</taxon>
        <taxon>Anura</taxon>
        <taxon>Pipoidea</taxon>
        <taxon>Pipidae</taxon>
        <taxon>Xenopodinae</taxon>
        <taxon>Xenopus</taxon>
        <taxon>Xenopus</taxon>
    </lineage>
</organism>
<proteinExistence type="predicted"/>
<protein>
    <submittedName>
        <fullName evidence="1">Uncharacterized protein</fullName>
    </submittedName>
</protein>
<dbReference type="AlphaFoldDB" id="A0A974HKE1"/>
<evidence type="ECO:0000313" key="2">
    <source>
        <dbReference type="Proteomes" id="UP000694892"/>
    </source>
</evidence>
<gene>
    <name evidence="1" type="ORF">XELAEV_18028122mg</name>
</gene>